<keyword evidence="2" id="KW-0614">Plasmid</keyword>
<evidence type="ECO:0000313" key="2">
    <source>
        <dbReference type="EMBL" id="ABY83624.1"/>
    </source>
</evidence>
<reference evidence="2" key="1">
    <citation type="journal article" date="2011" name="Acta Biochim. Biophys. Sin.">
        <title>Characterization of the multiple CRISPR loci on Streptomyces linear plasmid pSHK1.</title>
        <authorList>
            <person name="Guo P."/>
            <person name="Cheng Q."/>
            <person name="Xie P."/>
            <person name="Fan Y."/>
            <person name="Jiang W."/>
            <person name="Qin Z."/>
        </authorList>
    </citation>
    <scope>NUCLEOTIDE SEQUENCE</scope>
    <source>
        <strain evidence="2">HK1</strain>
        <plasmid evidence="2">pSHK1</plasmid>
    </source>
</reference>
<gene>
    <name evidence="2" type="ORF">pSHK1.155</name>
</gene>
<sequence length="128" mass="13759">MPPSGTGSPRRPHLHQQAVPASRPSQWPSNVASERPCASRRAGHAASPGQTRESSPGTGTTRTYSAGRADRRLPGLAGDVDSYFLDSSPRDPGTEGGLRAALAEFEELRWTTYEGLRSCPASSRAQWR</sequence>
<accession>B0LTZ8</accession>
<geneLocation type="plasmid" evidence="2">
    <name>pSHK1</name>
</geneLocation>
<protein>
    <submittedName>
        <fullName evidence="2">Uncharacterized protein</fullName>
    </submittedName>
</protein>
<organism evidence="2">
    <name type="scientific">Streptomyces sp. HK1</name>
    <dbReference type="NCBI Taxonomy" id="405041"/>
    <lineage>
        <taxon>Bacteria</taxon>
        <taxon>Bacillati</taxon>
        <taxon>Actinomycetota</taxon>
        <taxon>Actinomycetes</taxon>
        <taxon>Kitasatosporales</taxon>
        <taxon>Streptomycetaceae</taxon>
        <taxon>Streptomyces</taxon>
    </lineage>
</organism>
<feature type="region of interest" description="Disordered" evidence="1">
    <location>
        <begin position="1"/>
        <end position="96"/>
    </location>
</feature>
<feature type="compositionally biased region" description="Polar residues" evidence="1">
    <location>
        <begin position="48"/>
        <end position="64"/>
    </location>
</feature>
<evidence type="ECO:0000256" key="1">
    <source>
        <dbReference type="SAM" id="MobiDB-lite"/>
    </source>
</evidence>
<dbReference type="AlphaFoldDB" id="B0LTZ8"/>
<feature type="compositionally biased region" description="Polar residues" evidence="1">
    <location>
        <begin position="23"/>
        <end position="32"/>
    </location>
</feature>
<proteinExistence type="predicted"/>
<name>B0LTZ8_9ACTN</name>
<dbReference type="EMBL" id="EU372836">
    <property type="protein sequence ID" value="ABY83624.1"/>
    <property type="molecule type" value="Genomic_DNA"/>
</dbReference>